<dbReference type="Gene3D" id="3.40.710.10">
    <property type="entry name" value="DD-peptidase/beta-lactamase superfamily"/>
    <property type="match status" value="1"/>
</dbReference>
<dbReference type="Pfam" id="PF00144">
    <property type="entry name" value="Beta-lactamase"/>
    <property type="match status" value="1"/>
</dbReference>
<keyword evidence="1" id="KW-0378">Hydrolase</keyword>
<sequence>MNWKPSIFTFIFSLLLFQQAFTQTTYFPEEREWQEKQASAYNLDLTEVVKFAKNNEYTGPKDLRQAILKGFEHEPYHEILGPTKRRGGPTGMIIKNGYLIAKWGDTKRVDMTFSVTKSFLSTTALIALEENLIESVNQPVKELVWDDTFEGKHNSKITWKHLLQQNSDWSGSLWDTYDWADRPSRDGSIDDWRARKLNEPGTHFKYNDVRVNVLAYSLLQVFREPLPKILKEEIMDPIGASPTWRWFGYDNSWVDIDGLKMQSVSGGGHSGGGLFINTEDMARFGYLFLNDGKWRDQQLLQAELINEAMTASEANKNYGYMWWLNRAEEPQWKNINRDIFYAAGFGGNFIIVDKTNDMVIVTRWLEPSKLEEFMQIVNKSLNDAK</sequence>
<dbReference type="InterPro" id="IPR050789">
    <property type="entry name" value="Diverse_Enzym_Activities"/>
</dbReference>
<gene>
    <name evidence="4" type="ORF">SAMN05660413_00829</name>
</gene>
<feature type="domain" description="Beta-lactamase-related" evidence="3">
    <location>
        <begin position="112"/>
        <end position="361"/>
    </location>
</feature>
<dbReference type="EMBL" id="FOVL01000003">
    <property type="protein sequence ID" value="SFN38840.1"/>
    <property type="molecule type" value="Genomic_DNA"/>
</dbReference>
<protein>
    <submittedName>
        <fullName evidence="4">CubicO group peptidase, beta-lactamase class C family</fullName>
    </submittedName>
</protein>
<evidence type="ECO:0000313" key="5">
    <source>
        <dbReference type="Proteomes" id="UP000199153"/>
    </source>
</evidence>
<dbReference type="InterPro" id="IPR012338">
    <property type="entry name" value="Beta-lactam/transpept-like"/>
</dbReference>
<feature type="chain" id="PRO_5011664885" evidence="2">
    <location>
        <begin position="23"/>
        <end position="385"/>
    </location>
</feature>
<feature type="signal peptide" evidence="2">
    <location>
        <begin position="1"/>
        <end position="22"/>
    </location>
</feature>
<dbReference type="OrthoDB" id="9773047at2"/>
<dbReference type="AlphaFoldDB" id="A0A1I4YMK8"/>
<evidence type="ECO:0000313" key="4">
    <source>
        <dbReference type="EMBL" id="SFN38840.1"/>
    </source>
</evidence>
<keyword evidence="2" id="KW-0732">Signal</keyword>
<proteinExistence type="predicted"/>
<dbReference type="GO" id="GO:0016787">
    <property type="term" value="F:hydrolase activity"/>
    <property type="evidence" value="ECO:0007669"/>
    <property type="project" value="UniProtKB-KW"/>
</dbReference>
<dbReference type="Proteomes" id="UP000199153">
    <property type="component" value="Unassembled WGS sequence"/>
</dbReference>
<evidence type="ECO:0000259" key="3">
    <source>
        <dbReference type="Pfam" id="PF00144"/>
    </source>
</evidence>
<accession>A0A1I4YMK8</accession>
<dbReference type="STRING" id="287099.SAMN05660413_00829"/>
<evidence type="ECO:0000256" key="1">
    <source>
        <dbReference type="ARBA" id="ARBA00022801"/>
    </source>
</evidence>
<keyword evidence="5" id="KW-1185">Reference proteome</keyword>
<reference evidence="4 5" key="1">
    <citation type="submission" date="2016-10" db="EMBL/GenBank/DDBJ databases">
        <authorList>
            <person name="de Groot N.N."/>
        </authorList>
    </citation>
    <scope>NUCLEOTIDE SEQUENCE [LARGE SCALE GENOMIC DNA]</scope>
    <source>
        <strain evidence="4 5">DSM 17794</strain>
    </source>
</reference>
<dbReference type="RefSeq" id="WP_093406234.1">
    <property type="nucleotide sequence ID" value="NZ_FOVL01000003.1"/>
</dbReference>
<dbReference type="PANTHER" id="PTHR43283">
    <property type="entry name" value="BETA-LACTAMASE-RELATED"/>
    <property type="match status" value="1"/>
</dbReference>
<dbReference type="InterPro" id="IPR001466">
    <property type="entry name" value="Beta-lactam-related"/>
</dbReference>
<dbReference type="SUPFAM" id="SSF56601">
    <property type="entry name" value="beta-lactamase/transpeptidase-like"/>
    <property type="match status" value="1"/>
</dbReference>
<name>A0A1I4YMK8_9FLAO</name>
<organism evidence="4 5">
    <name type="scientific">Salegentibacter flavus</name>
    <dbReference type="NCBI Taxonomy" id="287099"/>
    <lineage>
        <taxon>Bacteria</taxon>
        <taxon>Pseudomonadati</taxon>
        <taxon>Bacteroidota</taxon>
        <taxon>Flavobacteriia</taxon>
        <taxon>Flavobacteriales</taxon>
        <taxon>Flavobacteriaceae</taxon>
        <taxon>Salegentibacter</taxon>
    </lineage>
</organism>
<evidence type="ECO:0000256" key="2">
    <source>
        <dbReference type="SAM" id="SignalP"/>
    </source>
</evidence>
<dbReference type="PANTHER" id="PTHR43283:SF11">
    <property type="entry name" value="BETA-LACTAMASE-RELATED DOMAIN-CONTAINING PROTEIN"/>
    <property type="match status" value="1"/>
</dbReference>